<gene>
    <name evidence="2" type="ORF">HMPREF0293_1510</name>
</gene>
<dbReference type="EMBL" id="ACHF01000036">
    <property type="protein sequence ID" value="EEI62992.1"/>
    <property type="molecule type" value="Genomic_DNA"/>
</dbReference>
<evidence type="ECO:0000313" key="3">
    <source>
        <dbReference type="Proteomes" id="UP000006237"/>
    </source>
</evidence>
<comment type="caution">
    <text evidence="2">The sequence shown here is derived from an EMBL/GenBank/DDBJ whole genome shotgun (WGS) entry which is preliminary data.</text>
</comment>
<evidence type="ECO:0000256" key="1">
    <source>
        <dbReference type="SAM" id="MobiDB-lite"/>
    </source>
</evidence>
<sequence length="64" mass="7233">MPYKLGRKDEKHIDVSALVLPHSSMFTMIGRVRPTSSERKRKPHSPEYHTTLVARNGETEQSGG</sequence>
<organism evidence="2 3">
    <name type="scientific">Corynebacterium glucuronolyticum ATCC 51866</name>
    <dbReference type="NCBI Taxonomy" id="548478"/>
    <lineage>
        <taxon>Bacteria</taxon>
        <taxon>Bacillati</taxon>
        <taxon>Actinomycetota</taxon>
        <taxon>Actinomycetes</taxon>
        <taxon>Mycobacteriales</taxon>
        <taxon>Corynebacteriaceae</taxon>
        <taxon>Corynebacterium</taxon>
    </lineage>
</organism>
<proteinExistence type="predicted"/>
<evidence type="ECO:0000313" key="2">
    <source>
        <dbReference type="EMBL" id="EEI62992.1"/>
    </source>
</evidence>
<protein>
    <submittedName>
        <fullName evidence="2">Uncharacterized protein</fullName>
    </submittedName>
</protein>
<reference evidence="2 3" key="1">
    <citation type="submission" date="2009-01" db="EMBL/GenBank/DDBJ databases">
        <authorList>
            <person name="Qin X."/>
            <person name="Bachman B."/>
            <person name="Battles P."/>
            <person name="Bell A."/>
            <person name="Bess C."/>
            <person name="Bickham C."/>
            <person name="Chaboub L."/>
            <person name="Chen D."/>
            <person name="Coyle M."/>
            <person name="Deiros D.R."/>
            <person name="Dinh H."/>
            <person name="Forbes L."/>
            <person name="Fowler G."/>
            <person name="Francisco L."/>
            <person name="Fu Q."/>
            <person name="Gubbala S."/>
            <person name="Hale W."/>
            <person name="Han Y."/>
            <person name="Hemphill L."/>
            <person name="Highlander S.K."/>
            <person name="Hirani K."/>
            <person name="Hogues M."/>
            <person name="Jackson L."/>
            <person name="Jakkamsetti A."/>
            <person name="Javaid M."/>
            <person name="Jiang H."/>
            <person name="Korchina V."/>
            <person name="Kovar C."/>
            <person name="Lara F."/>
            <person name="Lee S."/>
            <person name="Mata R."/>
            <person name="Mathew T."/>
            <person name="Moen C."/>
            <person name="Morales K."/>
            <person name="Munidasa M."/>
            <person name="Nazareth L."/>
            <person name="Ngo R."/>
            <person name="Nguyen L."/>
            <person name="Okwuonu G."/>
            <person name="Ongeri F."/>
            <person name="Patil S."/>
            <person name="Petrosino J."/>
            <person name="Pham C."/>
            <person name="Pham P."/>
            <person name="Pu L.-L."/>
            <person name="Puazo M."/>
            <person name="Raj R."/>
            <person name="Reid J."/>
            <person name="Rouhana J."/>
            <person name="Saada N."/>
            <person name="Shang Y."/>
            <person name="Simmons D."/>
            <person name="Thornton R."/>
            <person name="Warren J."/>
            <person name="Weissenberger G."/>
            <person name="Zhang J."/>
            <person name="Zhang L."/>
            <person name="Zhou C."/>
            <person name="Zhu D."/>
            <person name="Muzny D."/>
            <person name="Worley K."/>
            <person name="Gibbs R."/>
        </authorList>
    </citation>
    <scope>NUCLEOTIDE SEQUENCE [LARGE SCALE GENOMIC DNA]</scope>
    <source>
        <strain evidence="2 3">ATCC 51866</strain>
    </source>
</reference>
<name>A0ABP2DSJ4_9CORY</name>
<accession>A0ABP2DSJ4</accession>
<dbReference type="Proteomes" id="UP000006237">
    <property type="component" value="Unassembled WGS sequence"/>
</dbReference>
<feature type="region of interest" description="Disordered" evidence="1">
    <location>
        <begin position="32"/>
        <end position="64"/>
    </location>
</feature>
<keyword evidence="3" id="KW-1185">Reference proteome</keyword>